<accession>A0A975PH08</accession>
<dbReference type="AlphaFoldDB" id="A0A975PH08"/>
<proteinExistence type="inferred from homology"/>
<evidence type="ECO:0000256" key="5">
    <source>
        <dbReference type="ARBA" id="ARBA00022898"/>
    </source>
</evidence>
<dbReference type="Gene3D" id="3.90.1150.10">
    <property type="entry name" value="Aspartate Aminotransferase, domain 1"/>
    <property type="match status" value="1"/>
</dbReference>
<evidence type="ECO:0000313" key="9">
    <source>
        <dbReference type="Proteomes" id="UP000676169"/>
    </source>
</evidence>
<dbReference type="GO" id="GO:0030170">
    <property type="term" value="F:pyridoxal phosphate binding"/>
    <property type="evidence" value="ECO:0007669"/>
    <property type="project" value="InterPro"/>
</dbReference>
<gene>
    <name evidence="8" type="ORF">KBB96_07255</name>
</gene>
<protein>
    <recommendedName>
        <fullName evidence="3">cysteine desulfurase</fullName>
        <ecNumber evidence="3">2.8.1.7</ecNumber>
    </recommendedName>
</protein>
<keyword evidence="4" id="KW-0808">Transferase</keyword>
<organism evidence="8 9">
    <name type="scientific">Luteolibacter ambystomatis</name>
    <dbReference type="NCBI Taxonomy" id="2824561"/>
    <lineage>
        <taxon>Bacteria</taxon>
        <taxon>Pseudomonadati</taxon>
        <taxon>Verrucomicrobiota</taxon>
        <taxon>Verrucomicrobiia</taxon>
        <taxon>Verrucomicrobiales</taxon>
        <taxon>Verrucomicrobiaceae</taxon>
        <taxon>Luteolibacter</taxon>
    </lineage>
</organism>
<dbReference type="Proteomes" id="UP000676169">
    <property type="component" value="Chromosome"/>
</dbReference>
<keyword evidence="5" id="KW-0663">Pyridoxal phosphate</keyword>
<dbReference type="Pfam" id="PF00266">
    <property type="entry name" value="Aminotran_5"/>
    <property type="match status" value="1"/>
</dbReference>
<evidence type="ECO:0000256" key="6">
    <source>
        <dbReference type="ARBA" id="ARBA00050776"/>
    </source>
</evidence>
<keyword evidence="9" id="KW-1185">Reference proteome</keyword>
<dbReference type="KEGG" id="lamb:KBB96_07255"/>
<reference evidence="8" key="1">
    <citation type="submission" date="2021-04" db="EMBL/GenBank/DDBJ databases">
        <title>Luteolibacter sp. 32A isolated from the skin of an Anderson's salamander (Ambystoma andersonii).</title>
        <authorList>
            <person name="Spergser J."/>
            <person name="Busse H.-J."/>
        </authorList>
    </citation>
    <scope>NUCLEOTIDE SEQUENCE</scope>
    <source>
        <strain evidence="8">32A</strain>
    </source>
</reference>
<dbReference type="NCBIfam" id="TIGR01979">
    <property type="entry name" value="sufS"/>
    <property type="match status" value="1"/>
</dbReference>
<dbReference type="EC" id="2.8.1.7" evidence="3"/>
<dbReference type="InterPro" id="IPR000192">
    <property type="entry name" value="Aminotrans_V_dom"/>
</dbReference>
<dbReference type="InterPro" id="IPR015421">
    <property type="entry name" value="PyrdxlP-dep_Trfase_major"/>
</dbReference>
<dbReference type="InterPro" id="IPR015422">
    <property type="entry name" value="PyrdxlP-dep_Trfase_small"/>
</dbReference>
<dbReference type="InterPro" id="IPR015424">
    <property type="entry name" value="PyrdxlP-dep_Trfase"/>
</dbReference>
<feature type="domain" description="Aminotransferase class V" evidence="7">
    <location>
        <begin position="24"/>
        <end position="393"/>
    </location>
</feature>
<evidence type="ECO:0000256" key="2">
    <source>
        <dbReference type="ARBA" id="ARBA00010447"/>
    </source>
</evidence>
<dbReference type="GO" id="GO:0006534">
    <property type="term" value="P:cysteine metabolic process"/>
    <property type="evidence" value="ECO:0007669"/>
    <property type="project" value="InterPro"/>
</dbReference>
<evidence type="ECO:0000256" key="1">
    <source>
        <dbReference type="ARBA" id="ARBA00001933"/>
    </source>
</evidence>
<evidence type="ECO:0000256" key="4">
    <source>
        <dbReference type="ARBA" id="ARBA00022679"/>
    </source>
</evidence>
<dbReference type="PANTHER" id="PTHR43586:SF8">
    <property type="entry name" value="CYSTEINE DESULFURASE 1, CHLOROPLASTIC"/>
    <property type="match status" value="1"/>
</dbReference>
<dbReference type="PANTHER" id="PTHR43586">
    <property type="entry name" value="CYSTEINE DESULFURASE"/>
    <property type="match status" value="1"/>
</dbReference>
<evidence type="ECO:0000256" key="3">
    <source>
        <dbReference type="ARBA" id="ARBA00012239"/>
    </source>
</evidence>
<comment type="cofactor">
    <cofactor evidence="1">
        <name>pyridoxal 5'-phosphate</name>
        <dbReference type="ChEBI" id="CHEBI:597326"/>
    </cofactor>
</comment>
<dbReference type="RefSeq" id="WP_211634630.1">
    <property type="nucleotide sequence ID" value="NZ_CP073100.1"/>
</dbReference>
<evidence type="ECO:0000313" key="8">
    <source>
        <dbReference type="EMBL" id="QUE53288.1"/>
    </source>
</evidence>
<dbReference type="CDD" id="cd06453">
    <property type="entry name" value="SufS_like"/>
    <property type="match status" value="1"/>
</dbReference>
<name>A0A975PH08_9BACT</name>
<comment type="catalytic activity">
    <reaction evidence="6">
        <text>(sulfur carrier)-H + L-cysteine = (sulfur carrier)-SH + L-alanine</text>
        <dbReference type="Rhea" id="RHEA:43892"/>
        <dbReference type="Rhea" id="RHEA-COMP:14737"/>
        <dbReference type="Rhea" id="RHEA-COMP:14739"/>
        <dbReference type="ChEBI" id="CHEBI:29917"/>
        <dbReference type="ChEBI" id="CHEBI:35235"/>
        <dbReference type="ChEBI" id="CHEBI:57972"/>
        <dbReference type="ChEBI" id="CHEBI:64428"/>
        <dbReference type="EC" id="2.8.1.7"/>
    </reaction>
</comment>
<dbReference type="SUPFAM" id="SSF53383">
    <property type="entry name" value="PLP-dependent transferases"/>
    <property type="match status" value="1"/>
</dbReference>
<sequence length="405" mass="43414">MLDAASLRRDFPILSTTVNGRPLVYLDNAATTQKPLAVLDASRRYYEETNSNIHRGAHFLARLATEGFEAARHTVATHLHAESPDEVIFTSGCTDGINLTAISLTRSGLIGPGDKVLISTLEHHSNIVPWQMLCEQTGASLLIIPCHEDGSLDQDAYAKLLEQQPKLVAFNWISNAFGTVNPVVDMTAKAKAAGALVLIDAAQAAPHLKMDVQAIGSDFLAFSGHKVYAPTGTGVLWGKRSVLEAIPPYRGGGEMIKEVTFEKTTYNDLPFKFEAGTPNIEGGITLAAALDYVNSVGLDAIREHETKLIQSAATGLSEIDGIRFYGPDDRAGALSFAIKGVHHYDLGTLLDQMGVAVRTGHHCCQPLMARFGITGTTRASFALYNTEEDVAALVSAVKKAAVMLG</sequence>
<dbReference type="InterPro" id="IPR010970">
    <property type="entry name" value="Cys_dSase_SufS"/>
</dbReference>
<dbReference type="EMBL" id="CP073100">
    <property type="protein sequence ID" value="QUE53288.1"/>
    <property type="molecule type" value="Genomic_DNA"/>
</dbReference>
<evidence type="ECO:0000259" key="7">
    <source>
        <dbReference type="Pfam" id="PF00266"/>
    </source>
</evidence>
<dbReference type="Gene3D" id="3.40.640.10">
    <property type="entry name" value="Type I PLP-dependent aspartate aminotransferase-like (Major domain)"/>
    <property type="match status" value="1"/>
</dbReference>
<comment type="similarity">
    <text evidence="2">Belongs to the class-V pyridoxal-phosphate-dependent aminotransferase family. Csd subfamily.</text>
</comment>
<dbReference type="GO" id="GO:0031071">
    <property type="term" value="F:cysteine desulfurase activity"/>
    <property type="evidence" value="ECO:0007669"/>
    <property type="project" value="UniProtKB-EC"/>
</dbReference>